<dbReference type="STRING" id="1537102.L0B2H6"/>
<evidence type="ECO:0000256" key="4">
    <source>
        <dbReference type="RuleBase" id="RU004070"/>
    </source>
</evidence>
<dbReference type="InterPro" id="IPR012340">
    <property type="entry name" value="NA-bd_OB-fold"/>
</dbReference>
<name>L0B2H6_THEEQ</name>
<dbReference type="GO" id="GO:0003697">
    <property type="term" value="F:single-stranded DNA binding"/>
    <property type="evidence" value="ECO:0007669"/>
    <property type="project" value="TreeGrafter"/>
</dbReference>
<dbReference type="GO" id="GO:0016787">
    <property type="term" value="F:hydrolase activity"/>
    <property type="evidence" value="ECO:0007669"/>
    <property type="project" value="UniProtKB-KW"/>
</dbReference>
<comment type="similarity">
    <text evidence="4">Belongs to the MCM family.</text>
</comment>
<dbReference type="Pfam" id="PF17855">
    <property type="entry name" value="MCM_lid"/>
    <property type="match status" value="1"/>
</dbReference>
<dbReference type="Gene3D" id="3.40.50.300">
    <property type="entry name" value="P-loop containing nucleotide triphosphate hydrolases"/>
    <property type="match status" value="1"/>
</dbReference>
<dbReference type="InterPro" id="IPR031327">
    <property type="entry name" value="MCM"/>
</dbReference>
<dbReference type="Pfam" id="PF00493">
    <property type="entry name" value="MCM"/>
    <property type="match status" value="1"/>
</dbReference>
<dbReference type="KEGG" id="beq:BEWA_008210"/>
<keyword evidence="7" id="KW-1185">Reference proteome</keyword>
<dbReference type="GeneID" id="15805315"/>
<dbReference type="RefSeq" id="XP_004831077.1">
    <property type="nucleotide sequence ID" value="XM_004831020.1"/>
</dbReference>
<dbReference type="GO" id="GO:0005634">
    <property type="term" value="C:nucleus"/>
    <property type="evidence" value="ECO:0007669"/>
    <property type="project" value="UniProtKB-SubCell"/>
</dbReference>
<organism evidence="6 7">
    <name type="scientific">Theileria equi strain WA</name>
    <dbReference type="NCBI Taxonomy" id="1537102"/>
    <lineage>
        <taxon>Eukaryota</taxon>
        <taxon>Sar</taxon>
        <taxon>Alveolata</taxon>
        <taxon>Apicomplexa</taxon>
        <taxon>Aconoidasida</taxon>
        <taxon>Piroplasmida</taxon>
        <taxon>Theileriidae</taxon>
        <taxon>Theileria</taxon>
    </lineage>
</organism>
<dbReference type="OrthoDB" id="360773at2759"/>
<dbReference type="SUPFAM" id="SSF50249">
    <property type="entry name" value="Nucleic acid-binding proteins"/>
    <property type="match status" value="1"/>
</dbReference>
<gene>
    <name evidence="6" type="ORF">BEWA_008210</name>
</gene>
<dbReference type="InterPro" id="IPR041562">
    <property type="entry name" value="MCM_lid"/>
</dbReference>
<evidence type="ECO:0000256" key="1">
    <source>
        <dbReference type="ARBA" id="ARBA00022741"/>
    </source>
</evidence>
<dbReference type="PROSITE" id="PS50051">
    <property type="entry name" value="MCM_2"/>
    <property type="match status" value="1"/>
</dbReference>
<evidence type="ECO:0000313" key="6">
    <source>
        <dbReference type="EMBL" id="AFZ81411.1"/>
    </source>
</evidence>
<evidence type="ECO:0000256" key="2">
    <source>
        <dbReference type="ARBA" id="ARBA00022840"/>
    </source>
</evidence>
<evidence type="ECO:0000313" key="7">
    <source>
        <dbReference type="Proteomes" id="UP000031512"/>
    </source>
</evidence>
<dbReference type="Gene3D" id="2.40.50.140">
    <property type="entry name" value="Nucleic acid-binding proteins"/>
    <property type="match status" value="1"/>
</dbReference>
<accession>L0B2H6</accession>
<dbReference type="PRINTS" id="PR01657">
    <property type="entry name" value="MCMFAMILY"/>
</dbReference>
<dbReference type="InterPro" id="IPR001208">
    <property type="entry name" value="MCM_dom"/>
</dbReference>
<keyword evidence="1 4" id="KW-0547">Nucleotide-binding</keyword>
<dbReference type="GO" id="GO:0017116">
    <property type="term" value="F:single-stranded DNA helicase activity"/>
    <property type="evidence" value="ECO:0007669"/>
    <property type="project" value="TreeGrafter"/>
</dbReference>
<dbReference type="Proteomes" id="UP000031512">
    <property type="component" value="Chromosome 3"/>
</dbReference>
<dbReference type="PANTHER" id="PTHR11630">
    <property type="entry name" value="DNA REPLICATION LICENSING FACTOR MCM FAMILY MEMBER"/>
    <property type="match status" value="1"/>
</dbReference>
<evidence type="ECO:0000259" key="5">
    <source>
        <dbReference type="PROSITE" id="PS50051"/>
    </source>
</evidence>
<dbReference type="GO" id="GO:0005524">
    <property type="term" value="F:ATP binding"/>
    <property type="evidence" value="ECO:0007669"/>
    <property type="project" value="UniProtKB-KW"/>
</dbReference>
<dbReference type="GO" id="GO:0042555">
    <property type="term" value="C:MCM complex"/>
    <property type="evidence" value="ECO:0007669"/>
    <property type="project" value="TreeGrafter"/>
</dbReference>
<dbReference type="GO" id="GO:0000724">
    <property type="term" value="P:double-strand break repair via homologous recombination"/>
    <property type="evidence" value="ECO:0007669"/>
    <property type="project" value="TreeGrafter"/>
</dbReference>
<dbReference type="SMART" id="SM00350">
    <property type="entry name" value="MCM"/>
    <property type="match status" value="1"/>
</dbReference>
<dbReference type="AlphaFoldDB" id="L0B2H6"/>
<dbReference type="VEuPathDB" id="PiroplasmaDB:BEWA_008210"/>
<proteinExistence type="inferred from homology"/>
<dbReference type="eggNOG" id="KOG0478">
    <property type="taxonomic scope" value="Eukaryota"/>
</dbReference>
<dbReference type="EMBL" id="CP001670">
    <property type="protein sequence ID" value="AFZ81411.1"/>
    <property type="molecule type" value="Genomic_DNA"/>
</dbReference>
<protein>
    <submittedName>
        <fullName evidence="6">DNA replication licensing factor family member</fullName>
    </submittedName>
</protein>
<dbReference type="PANTHER" id="PTHR11630:SF48">
    <property type="entry name" value="DNA HELICASE MCM9"/>
    <property type="match status" value="1"/>
</dbReference>
<sequence length="901" mass="101545">MSDFIDYFINDEYSLKQVLHHISLKPSNESALMKCTSLDSTQALHSNGTLRYDEASGQNSYSTELVEYTNTREPTYCRMVNDESLELYERLIGVTNIDEISKDIDNELSGHYCKINQYQSFFIDVTKLLINMPKLGYDLMASPQVILNMLDHVIIPILYSMVENICIQYNVSDVSSVTKFYRTIPCHLSYMFRSKNVSNILQNALDRLDINNMGIYANNFSNNKPFKFNITTRLKNVVPTADVWRQSVNEIQDDDVGHMITVTATVILTGVMNVLEEEREYVCKKCNKSFICKSLPESNFFVNIPVKCPNFTGLSGNNGQKCDGTLFVKGIYNRRSDYQEIRCQSVFNPTNYMNVNSIMPAVLRREIAGTCFPGDIVHMVAFVRRRWKKLKRGERCDSEIFLDVINLDIVNWKSLNSVNVCEVFKANLYERFWSVNRYYEVNARNSIIDGFCPSLVDLDNAKLALILTIIGGFSVDSVLEECKDNRWSKYADKRNELKISLNSSSSKDGCSVKKKKGSRTQCHILFVGDPGTGKSQLLKHAGNLSFKHVSVSGTNCTSVGLTCTLVRDGPEVMLAAGALVLAAGGVCSIDEFSSIRAEDKSCLHEAMEQQIISVAKAGIKCTLNCQCTIVAASNVKFSKNKSISSVIGREVGSSFDNTKILNINVPLPLLSRFDLIMVFTDNSTNDIDLTEFLLSEPTKQKVVYDEHDQPILDWSVGSTVKDYVNFVKENIFPSLTSSSKALIDSYYMELRKCSMESKYGGGPTVRTIESLVRLSQAHARLMFRNIVTLFDIVSVIWILEFGLQGFSIGCNNGNEQILDRQGLFPNIKQIFNSYTEDTSDESLIFIGNKRICYKITNGIQTEGMYDFFESLLLSRLSLKKVKSRLEEDGIALIPEGENQAY</sequence>
<feature type="domain" description="MCM C-terminal AAA(+) ATPase" evidence="5">
    <location>
        <begin position="443"/>
        <end position="688"/>
    </location>
</feature>
<keyword evidence="2 4" id="KW-0067">ATP-binding</keyword>
<keyword evidence="3 4" id="KW-0238">DNA-binding</keyword>
<reference evidence="6 7" key="1">
    <citation type="journal article" date="2012" name="BMC Genomics">
        <title>Comparative genomic analysis and phylogenetic position of Theileria equi.</title>
        <authorList>
            <person name="Kappmeyer L.S."/>
            <person name="Thiagarajan M."/>
            <person name="Herndon D.R."/>
            <person name="Ramsay J.D."/>
            <person name="Caler E."/>
            <person name="Djikeng A."/>
            <person name="Gillespie J.J."/>
            <person name="Lau A.O."/>
            <person name="Roalson E.H."/>
            <person name="Silva J.C."/>
            <person name="Silva M.G."/>
            <person name="Suarez C.E."/>
            <person name="Ueti M.W."/>
            <person name="Nene V.M."/>
            <person name="Mealey R.H."/>
            <person name="Knowles D.P."/>
            <person name="Brayton K.A."/>
        </authorList>
    </citation>
    <scope>NUCLEOTIDE SEQUENCE [LARGE SCALE GENOMIC DNA]</scope>
    <source>
        <strain evidence="6 7">WA</strain>
    </source>
</reference>
<dbReference type="InterPro" id="IPR027417">
    <property type="entry name" value="P-loop_NTPase"/>
</dbReference>
<dbReference type="SUPFAM" id="SSF52540">
    <property type="entry name" value="P-loop containing nucleoside triphosphate hydrolases"/>
    <property type="match status" value="1"/>
</dbReference>
<evidence type="ECO:0000256" key="3">
    <source>
        <dbReference type="ARBA" id="ARBA00023125"/>
    </source>
</evidence>